<evidence type="ECO:0000313" key="2">
    <source>
        <dbReference type="EMBL" id="AAU82924.1"/>
    </source>
</evidence>
<proteinExistence type="predicted"/>
<accession>Q64CF3</accession>
<gene>
    <name evidence="2" type="ORF">GZ23H9_19</name>
</gene>
<keyword evidence="1" id="KW-0472">Membrane</keyword>
<reference evidence="2" key="2">
    <citation type="submission" date="2004-08" db="EMBL/GenBank/DDBJ databases">
        <authorList>
            <person name="Putnam N."/>
            <person name="Detter J.C."/>
            <person name="Richardson P.M."/>
            <person name="Rokhsar D."/>
        </authorList>
    </citation>
    <scope>NUCLEOTIDE SEQUENCE</scope>
</reference>
<protein>
    <submittedName>
        <fullName evidence="2">Uncharacterized protein</fullName>
    </submittedName>
</protein>
<feature type="transmembrane region" description="Helical" evidence="1">
    <location>
        <begin position="16"/>
        <end position="36"/>
    </location>
</feature>
<reference evidence="2" key="1">
    <citation type="journal article" date="2004" name="Science">
        <title>Reverse methanogenesis: testing the hypothesis with environmental genomics.</title>
        <authorList>
            <person name="Hallam S.J."/>
            <person name="Putnam N."/>
            <person name="Preston C.M."/>
            <person name="Detter J.C."/>
            <person name="Rokhsar D."/>
            <person name="Richardson P.M."/>
            <person name="DeLong E.F."/>
        </authorList>
    </citation>
    <scope>NUCLEOTIDE SEQUENCE</scope>
</reference>
<organism evidence="2">
    <name type="scientific">Uncultured archaeon GZfos26G2</name>
    <dbReference type="NCBI Taxonomy" id="3386331"/>
    <lineage>
        <taxon>Archaea</taxon>
        <taxon>Methanobacteriati</taxon>
        <taxon>Methanobacteriota</taxon>
        <taxon>Stenosarchaea group</taxon>
        <taxon>Methanomicrobia</taxon>
        <taxon>Candidatus Methanophagales</taxon>
        <taxon>Candidatus Methanophagaceae</taxon>
        <taxon>Candidatus Methanophaga</taxon>
    </lineage>
</organism>
<evidence type="ECO:0000256" key="1">
    <source>
        <dbReference type="SAM" id="Phobius"/>
    </source>
</evidence>
<sequence length="57" mass="6211">MTNSILAHPFVPGREIAEALIIVFACMLLASCNVSHTVNGSFRDLKEIGVTQLQLQI</sequence>
<dbReference type="AlphaFoldDB" id="Q64CF3"/>
<name>Q64CF3_UNCAG</name>
<keyword evidence="1" id="KW-0812">Transmembrane</keyword>
<keyword evidence="1" id="KW-1133">Transmembrane helix</keyword>
<dbReference type="EMBL" id="AY714836">
    <property type="protein sequence ID" value="AAU82924.1"/>
    <property type="molecule type" value="Genomic_DNA"/>
</dbReference>